<gene>
    <name evidence="1" type="ORF">JI435_116560</name>
</gene>
<organism evidence="1 2">
    <name type="scientific">Phaeosphaeria nodorum (strain SN15 / ATCC MYA-4574 / FGSC 10173)</name>
    <name type="common">Glume blotch fungus</name>
    <name type="synonym">Parastagonospora nodorum</name>
    <dbReference type="NCBI Taxonomy" id="321614"/>
    <lineage>
        <taxon>Eukaryota</taxon>
        <taxon>Fungi</taxon>
        <taxon>Dikarya</taxon>
        <taxon>Ascomycota</taxon>
        <taxon>Pezizomycotina</taxon>
        <taxon>Dothideomycetes</taxon>
        <taxon>Pleosporomycetidae</taxon>
        <taxon>Pleosporales</taxon>
        <taxon>Pleosporineae</taxon>
        <taxon>Phaeosphaeriaceae</taxon>
        <taxon>Parastagonospora</taxon>
    </lineage>
</organism>
<reference evidence="2" key="1">
    <citation type="journal article" date="2021" name="BMC Genomics">
        <title>Chromosome-level genome assembly and manually-curated proteome of model necrotroph Parastagonospora nodorum Sn15 reveals a genome-wide trove of candidate effector homologs, and redundancy of virulence-related functions within an accessory chromosome.</title>
        <authorList>
            <person name="Bertazzoni S."/>
            <person name="Jones D.A.B."/>
            <person name="Phan H.T."/>
            <person name="Tan K.-C."/>
            <person name="Hane J.K."/>
        </authorList>
    </citation>
    <scope>NUCLEOTIDE SEQUENCE [LARGE SCALE GENOMIC DNA]</scope>
    <source>
        <strain evidence="2">SN15 / ATCC MYA-4574 / FGSC 10173)</strain>
    </source>
</reference>
<dbReference type="OrthoDB" id="3781812at2759"/>
<evidence type="ECO:0000313" key="1">
    <source>
        <dbReference type="EMBL" id="QRD06264.1"/>
    </source>
</evidence>
<dbReference type="AlphaFoldDB" id="A0A7U2IAI5"/>
<proteinExistence type="predicted"/>
<name>A0A7U2IAI5_PHANO</name>
<dbReference type="RefSeq" id="XP_001801894.1">
    <property type="nucleotide sequence ID" value="XM_001801842.1"/>
</dbReference>
<accession>A0A7U2IAI5</accession>
<dbReference type="Proteomes" id="UP000663193">
    <property type="component" value="Chromosome 20"/>
</dbReference>
<dbReference type="EMBL" id="CP069042">
    <property type="protein sequence ID" value="QRD06264.1"/>
    <property type="molecule type" value="Genomic_DNA"/>
</dbReference>
<keyword evidence="2" id="KW-1185">Reference proteome</keyword>
<protein>
    <submittedName>
        <fullName evidence="1">Uncharacterized protein</fullName>
    </submittedName>
</protein>
<sequence>MSLTKAQLRKQTLYNVHKAAEDMGNARLSGVSLPHSLRLSTFGTFAQKSLHMQISHTLKTTKTMCEDTHPLPQSEEMLSTRCYAPLTLSGPKAIPKHWDTIFSEEQLSLAAKLPVNIITLSTEECSRLLSGPKISIVADSNVVVRDNVPQVALMASSTKLIDLMQTKESVTQYRVFGNVDVESIERLLDIFTTKPGLEAKEVRLTGTNFLQDVLLYQACLSLGIYYVYTKPLLDALRREISARLITEEERNAIVNRTHLTDPLFKHIANDLCHRRIKKEFLDIKAFEKWLGHAKKKTLQSAMTSIDQEHEKRREVFRLGKKEELGKTMTLSTSR</sequence>
<evidence type="ECO:0000313" key="2">
    <source>
        <dbReference type="Proteomes" id="UP000663193"/>
    </source>
</evidence>
<dbReference type="KEGG" id="pno:SNOG_11656"/>
<dbReference type="VEuPathDB" id="FungiDB:JI435_116560"/>